<accession>A0A127QDI2</accession>
<dbReference type="Pfam" id="PF06271">
    <property type="entry name" value="RDD"/>
    <property type="match status" value="1"/>
</dbReference>
<evidence type="ECO:0000256" key="3">
    <source>
        <dbReference type="ARBA" id="ARBA00022692"/>
    </source>
</evidence>
<evidence type="ECO:0000256" key="5">
    <source>
        <dbReference type="ARBA" id="ARBA00023136"/>
    </source>
</evidence>
<keyword evidence="5 6" id="KW-0472">Membrane</keyword>
<sequence>MDDTNQLEYVGFWLRVWASIIDTVLVLAITTPLLLAIYGRERLAAGITFSGFANFLISYVFPAVAVLLFWSFRQATPGKMAISARIVDARTGGPTSVGQNIIRYLGYFPSTFVFCLGLIWVGLDKRKQGWHDKLAGTVVVRPKRGNVEPVRFEA</sequence>
<evidence type="ECO:0000256" key="6">
    <source>
        <dbReference type="SAM" id="Phobius"/>
    </source>
</evidence>
<dbReference type="OrthoDB" id="5298807at2"/>
<gene>
    <name evidence="8" type="ORF">CAter282_0223</name>
</gene>
<evidence type="ECO:0000259" key="7">
    <source>
        <dbReference type="Pfam" id="PF06271"/>
    </source>
</evidence>
<evidence type="ECO:0000313" key="8">
    <source>
        <dbReference type="EMBL" id="AMP08046.1"/>
    </source>
</evidence>
<dbReference type="RefSeq" id="WP_061531951.1">
    <property type="nucleotide sequence ID" value="NZ_CP013233.1"/>
</dbReference>
<dbReference type="Proteomes" id="UP000071778">
    <property type="component" value="Chromosome"/>
</dbReference>
<evidence type="ECO:0000256" key="4">
    <source>
        <dbReference type="ARBA" id="ARBA00022989"/>
    </source>
</evidence>
<keyword evidence="2" id="KW-1003">Cell membrane</keyword>
<proteinExistence type="predicted"/>
<comment type="subcellular location">
    <subcellularLocation>
        <location evidence="1">Cell membrane</location>
        <topology evidence="1">Multi-pass membrane protein</topology>
    </subcellularLocation>
</comment>
<dbReference type="PATRIC" id="fig|279058.17.peg.245"/>
<evidence type="ECO:0000256" key="1">
    <source>
        <dbReference type="ARBA" id="ARBA00004651"/>
    </source>
</evidence>
<dbReference type="InterPro" id="IPR051791">
    <property type="entry name" value="Pra-immunoreactive"/>
</dbReference>
<feature type="domain" description="RDD" evidence="7">
    <location>
        <begin position="9"/>
        <end position="136"/>
    </location>
</feature>
<feature type="transmembrane region" description="Helical" evidence="6">
    <location>
        <begin position="51"/>
        <end position="72"/>
    </location>
</feature>
<evidence type="ECO:0000256" key="2">
    <source>
        <dbReference type="ARBA" id="ARBA00022475"/>
    </source>
</evidence>
<dbReference type="AlphaFoldDB" id="A0A127QDI2"/>
<dbReference type="PANTHER" id="PTHR36115:SF4">
    <property type="entry name" value="MEMBRANE PROTEIN"/>
    <property type="match status" value="1"/>
</dbReference>
<dbReference type="EMBL" id="CP013235">
    <property type="protein sequence ID" value="AMP08046.1"/>
    <property type="molecule type" value="Genomic_DNA"/>
</dbReference>
<keyword evidence="4 6" id="KW-1133">Transmembrane helix</keyword>
<name>A0A127QDI2_9BURK</name>
<dbReference type="InterPro" id="IPR010432">
    <property type="entry name" value="RDD"/>
</dbReference>
<feature type="transmembrane region" description="Helical" evidence="6">
    <location>
        <begin position="104"/>
        <end position="123"/>
    </location>
</feature>
<reference evidence="8 9" key="1">
    <citation type="submission" date="2015-11" db="EMBL/GenBank/DDBJ databases">
        <title>Exploring the genomic traits of fungus-feeding bacterial genus Collimonas.</title>
        <authorList>
            <person name="Song C."/>
            <person name="Schmidt R."/>
            <person name="de Jager V."/>
            <person name="Krzyzanowska D."/>
            <person name="Jongedijk E."/>
            <person name="Cankar K."/>
            <person name="Beekwilder J."/>
            <person name="van Veen A."/>
            <person name="de Boer W."/>
            <person name="van Veen J.A."/>
            <person name="Garbeva P."/>
        </authorList>
    </citation>
    <scope>NUCLEOTIDE SEQUENCE [LARGE SCALE GENOMIC DNA]</scope>
    <source>
        <strain evidence="8 9">Ter282</strain>
    </source>
</reference>
<keyword evidence="9" id="KW-1185">Reference proteome</keyword>
<evidence type="ECO:0000313" key="9">
    <source>
        <dbReference type="Proteomes" id="UP000071778"/>
    </source>
</evidence>
<keyword evidence="3 6" id="KW-0812">Transmembrane</keyword>
<organism evidence="8 9">
    <name type="scientific">Collimonas arenae</name>
    <dbReference type="NCBI Taxonomy" id="279058"/>
    <lineage>
        <taxon>Bacteria</taxon>
        <taxon>Pseudomonadati</taxon>
        <taxon>Pseudomonadota</taxon>
        <taxon>Betaproteobacteria</taxon>
        <taxon>Burkholderiales</taxon>
        <taxon>Oxalobacteraceae</taxon>
        <taxon>Collimonas</taxon>
    </lineage>
</organism>
<feature type="transmembrane region" description="Helical" evidence="6">
    <location>
        <begin position="12"/>
        <end position="39"/>
    </location>
</feature>
<dbReference type="PANTHER" id="PTHR36115">
    <property type="entry name" value="PROLINE-RICH ANTIGEN HOMOLOG-RELATED"/>
    <property type="match status" value="1"/>
</dbReference>
<dbReference type="GO" id="GO:0005886">
    <property type="term" value="C:plasma membrane"/>
    <property type="evidence" value="ECO:0007669"/>
    <property type="project" value="UniProtKB-SubCell"/>
</dbReference>
<protein>
    <submittedName>
        <fullName evidence="8">RDD family protein</fullName>
    </submittedName>
</protein>